<protein>
    <recommendedName>
        <fullName evidence="4">DUF456 domain-containing protein</fullName>
    </recommendedName>
</protein>
<accession>A0ABX1VHQ5</accession>
<feature type="transmembrane region" description="Helical" evidence="1">
    <location>
        <begin position="156"/>
        <end position="183"/>
    </location>
</feature>
<feature type="transmembrane region" description="Helical" evidence="1">
    <location>
        <begin position="51"/>
        <end position="70"/>
    </location>
</feature>
<keyword evidence="1" id="KW-0812">Transmembrane</keyword>
<dbReference type="Pfam" id="PF04306">
    <property type="entry name" value="DUF456"/>
    <property type="match status" value="1"/>
</dbReference>
<feature type="transmembrane region" description="Helical" evidence="1">
    <location>
        <begin position="12"/>
        <end position="45"/>
    </location>
</feature>
<feature type="transmembrane region" description="Helical" evidence="1">
    <location>
        <begin position="91"/>
        <end position="109"/>
    </location>
</feature>
<gene>
    <name evidence="2" type="ORF">LzC2_28680</name>
</gene>
<feature type="transmembrane region" description="Helical" evidence="1">
    <location>
        <begin position="115"/>
        <end position="136"/>
    </location>
</feature>
<evidence type="ECO:0000313" key="2">
    <source>
        <dbReference type="EMBL" id="NNJ26777.1"/>
    </source>
</evidence>
<dbReference type="Proteomes" id="UP000609651">
    <property type="component" value="Unassembled WGS sequence"/>
</dbReference>
<evidence type="ECO:0000256" key="1">
    <source>
        <dbReference type="SAM" id="Phobius"/>
    </source>
</evidence>
<reference evidence="2 3" key="1">
    <citation type="journal article" date="2020" name="Syst. Appl. Microbiol.">
        <title>Alienimonas chondri sp. nov., a novel planctomycete isolated from the biofilm of the red alga Chondrus crispus.</title>
        <authorList>
            <person name="Vitorino I."/>
            <person name="Albuquerque L."/>
            <person name="Wiegand S."/>
            <person name="Kallscheuer N."/>
            <person name="da Costa M.S."/>
            <person name="Lobo-da-Cunha A."/>
            <person name="Jogler C."/>
            <person name="Lage O.M."/>
        </authorList>
    </citation>
    <scope>NUCLEOTIDE SEQUENCE [LARGE SCALE GENOMIC DNA]</scope>
    <source>
        <strain evidence="2 3">LzC2</strain>
    </source>
</reference>
<sequence length="206" mass="20548">MDPFWFYICLAIPMVLTAAACWVATLFTLPGNWAILAIAAAWAYLMPKGEYGLGFAWGTVAVLGALVALGELVEFAAGAAGAKKEGGSRRGMALSILGAMIGSMTGAAVGVPVPLVGPLIGAVGGGAAGAFVGAYLGETWKGKGSSEAIQVSKGALIGRLLGTGGKLACGAVMVVILAVMTFLPSEVETPLDDAVPSPANPVRAIG</sequence>
<name>A0ABX1VHQ5_9PLAN</name>
<dbReference type="RefSeq" id="WP_171188122.1">
    <property type="nucleotide sequence ID" value="NZ_WTPX01000097.1"/>
</dbReference>
<proteinExistence type="predicted"/>
<evidence type="ECO:0008006" key="4">
    <source>
        <dbReference type="Google" id="ProtNLM"/>
    </source>
</evidence>
<keyword evidence="3" id="KW-1185">Reference proteome</keyword>
<evidence type="ECO:0000313" key="3">
    <source>
        <dbReference type="Proteomes" id="UP000609651"/>
    </source>
</evidence>
<keyword evidence="1" id="KW-0472">Membrane</keyword>
<comment type="caution">
    <text evidence="2">The sequence shown here is derived from an EMBL/GenBank/DDBJ whole genome shotgun (WGS) entry which is preliminary data.</text>
</comment>
<dbReference type="EMBL" id="WTPX01000097">
    <property type="protein sequence ID" value="NNJ26777.1"/>
    <property type="molecule type" value="Genomic_DNA"/>
</dbReference>
<organism evidence="2 3">
    <name type="scientific">Alienimonas chondri</name>
    <dbReference type="NCBI Taxonomy" id="2681879"/>
    <lineage>
        <taxon>Bacteria</taxon>
        <taxon>Pseudomonadati</taxon>
        <taxon>Planctomycetota</taxon>
        <taxon>Planctomycetia</taxon>
        <taxon>Planctomycetales</taxon>
        <taxon>Planctomycetaceae</taxon>
        <taxon>Alienimonas</taxon>
    </lineage>
</organism>
<dbReference type="InterPro" id="IPR007403">
    <property type="entry name" value="DUF456"/>
</dbReference>
<keyword evidence="1" id="KW-1133">Transmembrane helix</keyword>